<feature type="transmembrane region" description="Helical" evidence="1">
    <location>
        <begin position="7"/>
        <end position="27"/>
    </location>
</feature>
<feature type="non-terminal residue" evidence="3">
    <location>
        <position position="161"/>
    </location>
</feature>
<evidence type="ECO:0000313" key="3">
    <source>
        <dbReference type="EMBL" id="OIS97398.1"/>
    </source>
</evidence>
<evidence type="ECO:0000259" key="2">
    <source>
        <dbReference type="SMART" id="SM00499"/>
    </source>
</evidence>
<sequence length="161" mass="17408">MDSKISFVTLFFSFNLFFFTFVSSGWYHNNLHVSLYVSAPKPKTNPNPNLNRNLNLNLNMNPNSNLNPSPSPSLSEESCPRDALKLGVCAKLLNGIVGIVIGNPPKKPCCSLLGGLLDIEAALCLCTAMKANILGININIPISLNLLMNICGKNLPSGFIC</sequence>
<proteinExistence type="predicted"/>
<dbReference type="Pfam" id="PF14547">
    <property type="entry name" value="Hydrophob_seed"/>
    <property type="match status" value="1"/>
</dbReference>
<gene>
    <name evidence="3" type="primary">14KD_13</name>
    <name evidence="3" type="ORF">A4A49_62337</name>
</gene>
<reference evidence="3" key="1">
    <citation type="submission" date="2016-11" db="EMBL/GenBank/DDBJ databases">
        <title>The genome of Nicotiana attenuata.</title>
        <authorList>
            <person name="Xu S."/>
            <person name="Brockmoeller T."/>
            <person name="Gaquerel E."/>
            <person name="Navarro A."/>
            <person name="Kuhl H."/>
            <person name="Gase K."/>
            <person name="Ling Z."/>
            <person name="Zhou W."/>
            <person name="Kreitzer C."/>
            <person name="Stanke M."/>
            <person name="Tang H."/>
            <person name="Lyons E."/>
            <person name="Pandey P."/>
            <person name="Pandey S.P."/>
            <person name="Timmermann B."/>
            <person name="Baldwin I.T."/>
        </authorList>
    </citation>
    <scope>NUCLEOTIDE SEQUENCE [LARGE SCALE GENOMIC DNA]</scope>
    <source>
        <strain evidence="3">UT</strain>
    </source>
</reference>
<dbReference type="SMART" id="SM00499">
    <property type="entry name" value="AAI"/>
    <property type="match status" value="1"/>
</dbReference>
<accession>A0A1J6II49</accession>
<dbReference type="PANTHER" id="PTHR31731">
    <property type="match status" value="1"/>
</dbReference>
<keyword evidence="1" id="KW-0812">Transmembrane</keyword>
<feature type="domain" description="Bifunctional inhibitor/plant lipid transfer protein/seed storage helical" evidence="2">
    <location>
        <begin position="79"/>
        <end position="161"/>
    </location>
</feature>
<organism evidence="3 4">
    <name type="scientific">Nicotiana attenuata</name>
    <name type="common">Coyote tobacco</name>
    <dbReference type="NCBI Taxonomy" id="49451"/>
    <lineage>
        <taxon>Eukaryota</taxon>
        <taxon>Viridiplantae</taxon>
        <taxon>Streptophyta</taxon>
        <taxon>Embryophyta</taxon>
        <taxon>Tracheophyta</taxon>
        <taxon>Spermatophyta</taxon>
        <taxon>Magnoliopsida</taxon>
        <taxon>eudicotyledons</taxon>
        <taxon>Gunneridae</taxon>
        <taxon>Pentapetalae</taxon>
        <taxon>asterids</taxon>
        <taxon>lamiids</taxon>
        <taxon>Solanales</taxon>
        <taxon>Solanaceae</taxon>
        <taxon>Nicotianoideae</taxon>
        <taxon>Nicotianeae</taxon>
        <taxon>Nicotiana</taxon>
    </lineage>
</organism>
<dbReference type="InterPro" id="IPR051636">
    <property type="entry name" value="Plant_LTP/defense-related"/>
</dbReference>
<dbReference type="AlphaFoldDB" id="A0A1J6II49"/>
<name>A0A1J6II49_NICAT</name>
<dbReference type="SMR" id="A0A1J6II49"/>
<dbReference type="InterPro" id="IPR036312">
    <property type="entry name" value="Bifun_inhib/LTP/seed_sf"/>
</dbReference>
<evidence type="ECO:0000256" key="1">
    <source>
        <dbReference type="SAM" id="Phobius"/>
    </source>
</evidence>
<dbReference type="STRING" id="49451.A0A1J6II49"/>
<evidence type="ECO:0000313" key="4">
    <source>
        <dbReference type="Proteomes" id="UP000187609"/>
    </source>
</evidence>
<dbReference type="InterPro" id="IPR027923">
    <property type="entry name" value="Hydrophob_seed_dom"/>
</dbReference>
<keyword evidence="1" id="KW-1133">Transmembrane helix</keyword>
<dbReference type="Gramene" id="OIS97398">
    <property type="protein sequence ID" value="OIS97398"/>
    <property type="gene ID" value="A4A49_62337"/>
</dbReference>
<dbReference type="InterPro" id="IPR016140">
    <property type="entry name" value="Bifunc_inhib/LTP/seed_store"/>
</dbReference>
<comment type="caution">
    <text evidence="3">The sequence shown here is derived from an EMBL/GenBank/DDBJ whole genome shotgun (WGS) entry which is preliminary data.</text>
</comment>
<keyword evidence="4" id="KW-1185">Reference proteome</keyword>
<keyword evidence="1" id="KW-0472">Membrane</keyword>
<dbReference type="CDD" id="cd01958">
    <property type="entry name" value="HPS_like"/>
    <property type="match status" value="1"/>
</dbReference>
<dbReference type="SUPFAM" id="SSF47699">
    <property type="entry name" value="Bifunctional inhibitor/lipid-transfer protein/seed storage 2S albumin"/>
    <property type="match status" value="1"/>
</dbReference>
<dbReference type="Gene3D" id="1.10.110.10">
    <property type="entry name" value="Plant lipid-transfer and hydrophobic proteins"/>
    <property type="match status" value="1"/>
</dbReference>
<protein>
    <submittedName>
        <fullName evidence="3">14 kDa proline-rich protein dc2.15</fullName>
    </submittedName>
</protein>
<dbReference type="OMA" id="CTAMKAN"/>
<dbReference type="EMBL" id="MJEQ01037192">
    <property type="protein sequence ID" value="OIS97398.1"/>
    <property type="molecule type" value="Genomic_DNA"/>
</dbReference>
<dbReference type="Proteomes" id="UP000187609">
    <property type="component" value="Unassembled WGS sequence"/>
</dbReference>